<keyword evidence="3" id="KW-0853">WD repeat</keyword>
<reference evidence="6 7" key="1">
    <citation type="submission" date="2024-10" db="EMBL/GenBank/DDBJ databases">
        <title>Updated reference genomes for cyclostephanoid diatoms.</title>
        <authorList>
            <person name="Roberts W.R."/>
            <person name="Alverson A.J."/>
        </authorList>
    </citation>
    <scope>NUCLEOTIDE SEQUENCE [LARGE SCALE GENOMIC DNA]</scope>
    <source>
        <strain evidence="6 7">AJA276-08</strain>
    </source>
</reference>
<dbReference type="Gene3D" id="2.130.10.10">
    <property type="entry name" value="YVTN repeat-like/Quinoprotein amine dehydrogenase"/>
    <property type="match status" value="2"/>
</dbReference>
<evidence type="ECO:0000256" key="3">
    <source>
        <dbReference type="ARBA" id="ARBA00022574"/>
    </source>
</evidence>
<dbReference type="SMART" id="SM00320">
    <property type="entry name" value="WD40"/>
    <property type="match status" value="4"/>
</dbReference>
<evidence type="ECO:0000313" key="6">
    <source>
        <dbReference type="EMBL" id="KAL3772142.1"/>
    </source>
</evidence>
<feature type="region of interest" description="Disordered" evidence="5">
    <location>
        <begin position="95"/>
        <end position="165"/>
    </location>
</feature>
<feature type="compositionally biased region" description="Basic residues" evidence="5">
    <location>
        <begin position="240"/>
        <end position="252"/>
    </location>
</feature>
<comment type="caution">
    <text evidence="6">The sequence shown here is derived from an EMBL/GenBank/DDBJ whole genome shotgun (WGS) entry which is preliminary data.</text>
</comment>
<feature type="region of interest" description="Disordered" evidence="5">
    <location>
        <begin position="231"/>
        <end position="262"/>
    </location>
</feature>
<feature type="compositionally biased region" description="Low complexity" evidence="5">
    <location>
        <begin position="43"/>
        <end position="67"/>
    </location>
</feature>
<dbReference type="GO" id="GO:0005737">
    <property type="term" value="C:cytoplasm"/>
    <property type="evidence" value="ECO:0007669"/>
    <property type="project" value="UniProtKB-SubCell"/>
</dbReference>
<feature type="compositionally biased region" description="Polar residues" evidence="5">
    <location>
        <begin position="330"/>
        <end position="343"/>
    </location>
</feature>
<proteinExistence type="predicted"/>
<feature type="compositionally biased region" description="Low complexity" evidence="5">
    <location>
        <begin position="345"/>
        <end position="362"/>
    </location>
</feature>
<evidence type="ECO:0008006" key="8">
    <source>
        <dbReference type="Google" id="ProtNLM"/>
    </source>
</evidence>
<feature type="compositionally biased region" description="Low complexity" evidence="5">
    <location>
        <begin position="136"/>
        <end position="161"/>
    </location>
</feature>
<keyword evidence="7" id="KW-1185">Reference proteome</keyword>
<dbReference type="PANTHER" id="PTHR12442">
    <property type="entry name" value="DYNEIN INTERMEDIATE CHAIN"/>
    <property type="match status" value="1"/>
</dbReference>
<evidence type="ECO:0000313" key="7">
    <source>
        <dbReference type="Proteomes" id="UP001530315"/>
    </source>
</evidence>
<evidence type="ECO:0000256" key="1">
    <source>
        <dbReference type="ARBA" id="ARBA00004496"/>
    </source>
</evidence>
<dbReference type="InterPro" id="IPR015943">
    <property type="entry name" value="WD40/YVTN_repeat-like_dom_sf"/>
</dbReference>
<evidence type="ECO:0000256" key="4">
    <source>
        <dbReference type="ARBA" id="ARBA00022737"/>
    </source>
</evidence>
<evidence type="ECO:0000256" key="2">
    <source>
        <dbReference type="ARBA" id="ARBA00022490"/>
    </source>
</evidence>
<dbReference type="EMBL" id="JALLAZ020001586">
    <property type="protein sequence ID" value="KAL3772142.1"/>
    <property type="molecule type" value="Genomic_DNA"/>
</dbReference>
<dbReference type="Proteomes" id="UP001530315">
    <property type="component" value="Unassembled WGS sequence"/>
</dbReference>
<dbReference type="InterPro" id="IPR050687">
    <property type="entry name" value="Dynein_IC"/>
</dbReference>
<dbReference type="AlphaFoldDB" id="A0ABD3N894"/>
<name>A0ABD3N894_9STRA</name>
<feature type="non-terminal residue" evidence="6">
    <location>
        <position position="1"/>
    </location>
</feature>
<dbReference type="InterPro" id="IPR001680">
    <property type="entry name" value="WD40_rpt"/>
</dbReference>
<dbReference type="InterPro" id="IPR036322">
    <property type="entry name" value="WD40_repeat_dom_sf"/>
</dbReference>
<accession>A0ABD3N894</accession>
<feature type="region of interest" description="Disordered" evidence="5">
    <location>
        <begin position="1"/>
        <end position="75"/>
    </location>
</feature>
<comment type="subcellular location">
    <subcellularLocation>
        <location evidence="1">Cytoplasm</location>
    </subcellularLocation>
</comment>
<gene>
    <name evidence="6" type="ORF">ACHAW5_000197</name>
</gene>
<dbReference type="SUPFAM" id="SSF50978">
    <property type="entry name" value="WD40 repeat-like"/>
    <property type="match status" value="1"/>
</dbReference>
<organism evidence="6 7">
    <name type="scientific">Stephanodiscus triporus</name>
    <dbReference type="NCBI Taxonomy" id="2934178"/>
    <lineage>
        <taxon>Eukaryota</taxon>
        <taxon>Sar</taxon>
        <taxon>Stramenopiles</taxon>
        <taxon>Ochrophyta</taxon>
        <taxon>Bacillariophyta</taxon>
        <taxon>Coscinodiscophyceae</taxon>
        <taxon>Thalassiosirophycidae</taxon>
        <taxon>Stephanodiscales</taxon>
        <taxon>Stephanodiscaceae</taxon>
        <taxon>Stephanodiscus</taxon>
    </lineage>
</organism>
<feature type="region of interest" description="Disordered" evidence="5">
    <location>
        <begin position="305"/>
        <end position="362"/>
    </location>
</feature>
<feature type="compositionally biased region" description="Acidic residues" evidence="5">
    <location>
        <begin position="101"/>
        <end position="113"/>
    </location>
</feature>
<dbReference type="PANTHER" id="PTHR12442:SF22">
    <property type="entry name" value="CYTOPLASMIC DYNEIN 1 INTERMEDIATE CHAIN-RELATED"/>
    <property type="match status" value="1"/>
</dbReference>
<keyword evidence="2" id="KW-0963">Cytoplasm</keyword>
<keyword evidence="4" id="KW-0677">Repeat</keyword>
<feature type="compositionally biased region" description="Low complexity" evidence="5">
    <location>
        <begin position="1"/>
        <end position="21"/>
    </location>
</feature>
<sequence>YIDGLLGASAPGVPSSSSSSLVPPPRDGGGDDGATEVIPPVAPDAVVVAAPATTATTTTATTTTTTPGGDDVSARVPRTETFDVAIQCCAEDDLVPVPLVSEDDDDGEDEDDGKGEIGNEDVVAQQTTSTTAEGGAPPHSSSSSSSSSDPAAAATSPSKSMSADERSRVLSSGAFAHFLSDAGRRVERLLGAGDDDVRGILTPGRQFDFGVDHADEDSDDDYVDDVDEVVDGVSSGLSPGRRRRRRSRRGRGRGADGGATEAYRAGGHFVGRATYELPAFTRGRDVTDVEWCPGHGEWMVASYGAPAPSSSSSSSSGVVVDGGTRDPTTRGLSPNDTPSSSLRGATAAIASPRRPASSSATPDGGIVAIYNLSMPNRPEHLFCAGCPILRCRFHPTEGPRLVVGGGSSGQVLVWDARAGRYPVQRSGGGHDREIVGMRVLGGDGGAGGGGSISSSMMVTASSDGGVNYWSASNLREPVERVAIDANLSCLEVLHGVAEGVACGDERGGLHAVLPGAGRDGTGSNRRVVRTLHPGGASTGGSESGGAVAVEDGAAAAEGPSETGHYGVVTGIAARNVVPALRTPRGGATTTPSAASSRGFSRGLAGLVVTTGVDWSTKLWAPAHRDRPLTSFLSNSYDYIPVHPSIFATASSNGTINIWNLASTLDQPVSGTEGIPIDGSAIGDPSSSSCRGLNRIQWSSDGRRLAVASGDKLHVLGVGEHVWKAKGDEEGRGLSLPLLHRDRLIPCRVVIGVEYGG</sequence>
<evidence type="ECO:0000256" key="5">
    <source>
        <dbReference type="SAM" id="MobiDB-lite"/>
    </source>
</evidence>
<protein>
    <recommendedName>
        <fullName evidence="8">Peroxin-7</fullName>
    </recommendedName>
</protein>